<dbReference type="RefSeq" id="WP_050658845.1">
    <property type="nucleotide sequence ID" value="NZ_JBLXAC010000018.1"/>
</dbReference>
<dbReference type="EMBL" id="RJUL01000011">
    <property type="protein sequence ID" value="ROQ22044.1"/>
    <property type="molecule type" value="Genomic_DNA"/>
</dbReference>
<reference evidence="2 3" key="1">
    <citation type="submission" date="2018-11" db="EMBL/GenBank/DDBJ databases">
        <title>Genomic Encyclopedia of Type Strains, Phase IV (KMG-IV): sequencing the most valuable type-strain genomes for metagenomic binning, comparative biology and taxonomic classification.</title>
        <authorList>
            <person name="Goeker M."/>
        </authorList>
    </citation>
    <scope>NUCLEOTIDE SEQUENCE [LARGE SCALE GENOMIC DNA]</scope>
    <source>
        <strain evidence="2 3">DSM 21945</strain>
    </source>
</reference>
<evidence type="ECO:0000256" key="1">
    <source>
        <dbReference type="SAM" id="Phobius"/>
    </source>
</evidence>
<proteinExistence type="predicted"/>
<protein>
    <submittedName>
        <fullName evidence="2">Uncharacterized protein</fullName>
    </submittedName>
</protein>
<dbReference type="Proteomes" id="UP000268033">
    <property type="component" value="Unassembled WGS sequence"/>
</dbReference>
<accession>A0A3N1NQK3</accession>
<evidence type="ECO:0000313" key="3">
    <source>
        <dbReference type="Proteomes" id="UP000268033"/>
    </source>
</evidence>
<keyword evidence="1" id="KW-0812">Transmembrane</keyword>
<organism evidence="2 3">
    <name type="scientific">Gallaecimonas pentaromativorans</name>
    <dbReference type="NCBI Taxonomy" id="584787"/>
    <lineage>
        <taxon>Bacteria</taxon>
        <taxon>Pseudomonadati</taxon>
        <taxon>Pseudomonadota</taxon>
        <taxon>Gammaproteobacteria</taxon>
        <taxon>Enterobacterales</taxon>
        <taxon>Gallaecimonadaceae</taxon>
        <taxon>Gallaecimonas</taxon>
    </lineage>
</organism>
<keyword evidence="1" id="KW-0472">Membrane</keyword>
<name>A0A3N1NQK3_9GAMM</name>
<keyword evidence="3" id="KW-1185">Reference proteome</keyword>
<dbReference type="STRING" id="584787.GCA_001247655_03367"/>
<comment type="caution">
    <text evidence="2">The sequence shown here is derived from an EMBL/GenBank/DDBJ whole genome shotgun (WGS) entry which is preliminary data.</text>
</comment>
<feature type="transmembrane region" description="Helical" evidence="1">
    <location>
        <begin position="20"/>
        <end position="37"/>
    </location>
</feature>
<keyword evidence="1" id="KW-1133">Transmembrane helix</keyword>
<feature type="transmembrane region" description="Helical" evidence="1">
    <location>
        <begin position="43"/>
        <end position="66"/>
    </location>
</feature>
<dbReference type="AlphaFoldDB" id="A0A3N1NQK3"/>
<gene>
    <name evidence="2" type="ORF">EDC28_111146</name>
</gene>
<evidence type="ECO:0000313" key="2">
    <source>
        <dbReference type="EMBL" id="ROQ22044.1"/>
    </source>
</evidence>
<sequence>MRQLIYRLGSEPRRSMRRFLSGFALFVLGLFFVYMGAKGNPLLQVPGLFFAIPGFALAAWGYLGIFCNRFSQFLDR</sequence>